<reference evidence="3" key="1">
    <citation type="journal article" date="2013" name="Nat. Genet.">
        <title>The draft genomes of soft-shell turtle and green sea turtle yield insights into the development and evolution of the turtle-specific body plan.</title>
        <authorList>
            <person name="Wang Z."/>
            <person name="Pascual-Anaya J."/>
            <person name="Zadissa A."/>
            <person name="Li W."/>
            <person name="Niimura Y."/>
            <person name="Huang Z."/>
            <person name="Li C."/>
            <person name="White S."/>
            <person name="Xiong Z."/>
            <person name="Fang D."/>
            <person name="Wang B."/>
            <person name="Ming Y."/>
            <person name="Chen Y."/>
            <person name="Zheng Y."/>
            <person name="Kuraku S."/>
            <person name="Pignatelli M."/>
            <person name="Herrero J."/>
            <person name="Beal K."/>
            <person name="Nozawa M."/>
            <person name="Li Q."/>
            <person name="Wang J."/>
            <person name="Zhang H."/>
            <person name="Yu L."/>
            <person name="Shigenobu S."/>
            <person name="Wang J."/>
            <person name="Liu J."/>
            <person name="Flicek P."/>
            <person name="Searle S."/>
            <person name="Wang J."/>
            <person name="Kuratani S."/>
            <person name="Yin Y."/>
            <person name="Aken B."/>
            <person name="Zhang G."/>
            <person name="Irie N."/>
        </authorList>
    </citation>
    <scope>NUCLEOTIDE SEQUENCE [LARGE SCALE GENOMIC DNA]</scope>
</reference>
<evidence type="ECO:0000313" key="3">
    <source>
        <dbReference type="Proteomes" id="UP000031443"/>
    </source>
</evidence>
<sequence>MPATDARTVDCEVRVSAVIRTTGGSCIGTLTGAKGSGGPSADTGTGVIGACIEVNINNGAGVGAGCEDAAKGGAEVGAEHGARVNDGAGGRGVGTMVPKAGTQQMVEQKWQRPQKTSQSGDPGFLPVLGERPRGSRRATESDRSWTLTPKSLTLKTMEEPILGASNIESSGSSNIFVNQNYIYVRAGLHYREIDAAAIDAAGIDLAGLVKSALQSIPVIQLSKKSRPASVSH</sequence>
<keyword evidence="3" id="KW-1185">Reference proteome</keyword>
<feature type="compositionally biased region" description="Basic and acidic residues" evidence="1">
    <location>
        <begin position="130"/>
        <end position="143"/>
    </location>
</feature>
<gene>
    <name evidence="2" type="ORF">UY3_03905</name>
</gene>
<organism evidence="2 3">
    <name type="scientific">Chelonia mydas</name>
    <name type="common">Green sea-turtle</name>
    <name type="synonym">Chelonia agassizi</name>
    <dbReference type="NCBI Taxonomy" id="8469"/>
    <lineage>
        <taxon>Eukaryota</taxon>
        <taxon>Metazoa</taxon>
        <taxon>Chordata</taxon>
        <taxon>Craniata</taxon>
        <taxon>Vertebrata</taxon>
        <taxon>Euteleostomi</taxon>
        <taxon>Archelosauria</taxon>
        <taxon>Testudinata</taxon>
        <taxon>Testudines</taxon>
        <taxon>Cryptodira</taxon>
        <taxon>Durocryptodira</taxon>
        <taxon>Americhelydia</taxon>
        <taxon>Chelonioidea</taxon>
        <taxon>Cheloniidae</taxon>
        <taxon>Chelonia</taxon>
    </lineage>
</organism>
<evidence type="ECO:0000313" key="2">
    <source>
        <dbReference type="EMBL" id="EMP38865.1"/>
    </source>
</evidence>
<protein>
    <submittedName>
        <fullName evidence="2">Uncharacterized protein</fullName>
    </submittedName>
</protein>
<dbReference type="Proteomes" id="UP000031443">
    <property type="component" value="Unassembled WGS sequence"/>
</dbReference>
<proteinExistence type="predicted"/>
<evidence type="ECO:0000256" key="1">
    <source>
        <dbReference type="SAM" id="MobiDB-lite"/>
    </source>
</evidence>
<accession>M7BSZ8</accession>
<name>M7BSZ8_CHEMY</name>
<dbReference type="EMBL" id="KB518361">
    <property type="protein sequence ID" value="EMP38865.1"/>
    <property type="molecule type" value="Genomic_DNA"/>
</dbReference>
<feature type="region of interest" description="Disordered" evidence="1">
    <location>
        <begin position="110"/>
        <end position="145"/>
    </location>
</feature>
<dbReference type="AlphaFoldDB" id="M7BSZ8"/>
<feature type="compositionally biased region" description="Polar residues" evidence="1">
    <location>
        <begin position="110"/>
        <end position="120"/>
    </location>
</feature>